<reference evidence="1 2" key="1">
    <citation type="submission" date="2018-08" db="EMBL/GenBank/DDBJ databases">
        <authorList>
            <person name="Laetsch R D."/>
            <person name="Stevens L."/>
            <person name="Kumar S."/>
            <person name="Blaxter L. M."/>
        </authorList>
    </citation>
    <scope>NUCLEOTIDE SEQUENCE [LARGE SCALE GENOMIC DNA]</scope>
</reference>
<gene>
    <name evidence="1" type="ORF">NLS_LOCUS1107</name>
</gene>
<sequence length="274" mass="30476">MAAIFQVIALGVNGEPKLGPCPEKWFALLPANVDDFALLQKCIAHIDVASLQPKVQKLADAINACSHMFDNTSTTATIFRPENARELQNFLTLAGNVELEGMMDVFAEGKIPYDHAGNDLRKLGERIMGPISTAPDKQCAWNSQKVLPYAFETPKPVLRNYKCNGGGFKADHGKHYRTSARNARNTCRQKRAQLLTIDSVAEWSYITRLANALAPRTRDRSLLLGYTRCGTDQRTWRTMEDGQSPKNVPFLNTIKANGSQCCLELNMGNEKQCK</sequence>
<dbReference type="Proteomes" id="UP000277928">
    <property type="component" value="Unassembled WGS sequence"/>
</dbReference>
<dbReference type="InterPro" id="IPR016187">
    <property type="entry name" value="CTDL_fold"/>
</dbReference>
<dbReference type="CDD" id="cd00037">
    <property type="entry name" value="CLECT"/>
    <property type="match status" value="1"/>
</dbReference>
<evidence type="ECO:0008006" key="3">
    <source>
        <dbReference type="Google" id="ProtNLM"/>
    </source>
</evidence>
<dbReference type="OMA" id="LGPCPEK"/>
<dbReference type="AlphaFoldDB" id="A0A3P6TVS0"/>
<evidence type="ECO:0000313" key="1">
    <source>
        <dbReference type="EMBL" id="VDK70458.1"/>
    </source>
</evidence>
<keyword evidence="2" id="KW-1185">Reference proteome</keyword>
<proteinExistence type="predicted"/>
<protein>
    <recommendedName>
        <fullName evidence="3">C-type lectin domain-containing protein</fullName>
    </recommendedName>
</protein>
<name>A0A3P6TVS0_LITSI</name>
<evidence type="ECO:0000313" key="2">
    <source>
        <dbReference type="Proteomes" id="UP000277928"/>
    </source>
</evidence>
<accession>A0A3P6TVS0</accession>
<dbReference type="InterPro" id="IPR016186">
    <property type="entry name" value="C-type_lectin-like/link_sf"/>
</dbReference>
<dbReference type="Gene3D" id="3.10.100.10">
    <property type="entry name" value="Mannose-Binding Protein A, subunit A"/>
    <property type="match status" value="1"/>
</dbReference>
<organism evidence="1 2">
    <name type="scientific">Litomosoides sigmodontis</name>
    <name type="common">Filarial nematode worm</name>
    <dbReference type="NCBI Taxonomy" id="42156"/>
    <lineage>
        <taxon>Eukaryota</taxon>
        <taxon>Metazoa</taxon>
        <taxon>Ecdysozoa</taxon>
        <taxon>Nematoda</taxon>
        <taxon>Chromadorea</taxon>
        <taxon>Rhabditida</taxon>
        <taxon>Spirurina</taxon>
        <taxon>Spiruromorpha</taxon>
        <taxon>Filarioidea</taxon>
        <taxon>Onchocercidae</taxon>
        <taxon>Litomosoides</taxon>
    </lineage>
</organism>
<dbReference type="SUPFAM" id="SSF56436">
    <property type="entry name" value="C-type lectin-like"/>
    <property type="match status" value="1"/>
</dbReference>
<dbReference type="EMBL" id="UYRX01000036">
    <property type="protein sequence ID" value="VDK70458.1"/>
    <property type="molecule type" value="Genomic_DNA"/>
</dbReference>
<dbReference type="OrthoDB" id="5796863at2759"/>